<sequence>MPLPCIHTPVASCPYTGQGVERKILSSLPISWDSEGEHHGAGPIPYPAQFRASIGSQPFPLPIRNCVFSGSAQSPKEFFFI</sequence>
<protein>
    <submittedName>
        <fullName evidence="1">Uncharacterized protein</fullName>
    </submittedName>
</protein>
<dbReference type="AlphaFoldDB" id="A0AAV7CA43"/>
<comment type="caution">
    <text evidence="1">The sequence shown here is derived from an EMBL/GenBank/DDBJ whole genome shotgun (WGS) entry which is preliminary data.</text>
</comment>
<name>A0AAV7CA43_ENGPU</name>
<proteinExistence type="predicted"/>
<accession>A0AAV7CA43</accession>
<organism evidence="1 2">
    <name type="scientific">Engystomops pustulosus</name>
    <name type="common">Tungara frog</name>
    <name type="synonym">Physalaemus pustulosus</name>
    <dbReference type="NCBI Taxonomy" id="76066"/>
    <lineage>
        <taxon>Eukaryota</taxon>
        <taxon>Metazoa</taxon>
        <taxon>Chordata</taxon>
        <taxon>Craniata</taxon>
        <taxon>Vertebrata</taxon>
        <taxon>Euteleostomi</taxon>
        <taxon>Amphibia</taxon>
        <taxon>Batrachia</taxon>
        <taxon>Anura</taxon>
        <taxon>Neobatrachia</taxon>
        <taxon>Hyloidea</taxon>
        <taxon>Leptodactylidae</taxon>
        <taxon>Leiuperinae</taxon>
        <taxon>Engystomops</taxon>
    </lineage>
</organism>
<dbReference type="EMBL" id="WNYA01000003">
    <property type="protein sequence ID" value="KAG8581778.1"/>
    <property type="molecule type" value="Genomic_DNA"/>
</dbReference>
<dbReference type="Proteomes" id="UP000824782">
    <property type="component" value="Unassembled WGS sequence"/>
</dbReference>
<evidence type="ECO:0000313" key="1">
    <source>
        <dbReference type="EMBL" id="KAG8581778.1"/>
    </source>
</evidence>
<gene>
    <name evidence="1" type="ORF">GDO81_007802</name>
</gene>
<keyword evidence="2" id="KW-1185">Reference proteome</keyword>
<reference evidence="1" key="1">
    <citation type="thesis" date="2020" institute="ProQuest LLC" country="789 East Eisenhower Parkway, Ann Arbor, MI, USA">
        <title>Comparative Genomics and Chromosome Evolution.</title>
        <authorList>
            <person name="Mudd A.B."/>
        </authorList>
    </citation>
    <scope>NUCLEOTIDE SEQUENCE</scope>
    <source>
        <strain evidence="1">237g6f4</strain>
        <tissue evidence="1">Blood</tissue>
    </source>
</reference>
<evidence type="ECO:0000313" key="2">
    <source>
        <dbReference type="Proteomes" id="UP000824782"/>
    </source>
</evidence>